<gene>
    <name evidence="3" type="ORF">A2Z78_00215</name>
</gene>
<feature type="compositionally biased region" description="Basic and acidic residues" evidence="1">
    <location>
        <begin position="68"/>
        <end position="79"/>
    </location>
</feature>
<dbReference type="AlphaFoldDB" id="A0A1G2DWH1"/>
<keyword evidence="2" id="KW-1133">Transmembrane helix</keyword>
<dbReference type="STRING" id="1801660.A2Z78_00215"/>
<dbReference type="SUPFAM" id="SSF49785">
    <property type="entry name" value="Galactose-binding domain-like"/>
    <property type="match status" value="1"/>
</dbReference>
<protein>
    <recommendedName>
        <fullName evidence="5">Peptidase M60 domain-containing protein</fullName>
    </recommendedName>
</protein>
<evidence type="ECO:0000313" key="3">
    <source>
        <dbReference type="EMBL" id="OGZ17722.1"/>
    </source>
</evidence>
<dbReference type="Proteomes" id="UP000176752">
    <property type="component" value="Unassembled WGS sequence"/>
</dbReference>
<reference evidence="3 4" key="1">
    <citation type="journal article" date="2016" name="Nat. Commun.">
        <title>Thousands of microbial genomes shed light on interconnected biogeochemical processes in an aquifer system.</title>
        <authorList>
            <person name="Anantharaman K."/>
            <person name="Brown C.T."/>
            <person name="Hug L.A."/>
            <person name="Sharon I."/>
            <person name="Castelle C.J."/>
            <person name="Probst A.J."/>
            <person name="Thomas B.C."/>
            <person name="Singh A."/>
            <person name="Wilkins M.J."/>
            <person name="Karaoz U."/>
            <person name="Brodie E.L."/>
            <person name="Williams K.H."/>
            <person name="Hubbard S.S."/>
            <person name="Banfield J.F."/>
        </authorList>
    </citation>
    <scope>NUCLEOTIDE SEQUENCE [LARGE SCALE GENOMIC DNA]</scope>
</reference>
<proteinExistence type="predicted"/>
<evidence type="ECO:0000256" key="2">
    <source>
        <dbReference type="SAM" id="Phobius"/>
    </source>
</evidence>
<organism evidence="3 4">
    <name type="scientific">Candidatus Nealsonbacteria bacterium RBG_13_36_15</name>
    <dbReference type="NCBI Taxonomy" id="1801660"/>
    <lineage>
        <taxon>Bacteria</taxon>
        <taxon>Candidatus Nealsoniibacteriota</taxon>
    </lineage>
</organism>
<dbReference type="Gene3D" id="2.60.120.260">
    <property type="entry name" value="Galactose-binding domain-like"/>
    <property type="match status" value="1"/>
</dbReference>
<keyword evidence="2" id="KW-0812">Transmembrane</keyword>
<name>A0A1G2DWH1_9BACT</name>
<comment type="caution">
    <text evidence="3">The sequence shown here is derived from an EMBL/GenBank/DDBJ whole genome shotgun (WGS) entry which is preliminary data.</text>
</comment>
<dbReference type="InterPro" id="IPR008979">
    <property type="entry name" value="Galactose-bd-like_sf"/>
</dbReference>
<dbReference type="Gene3D" id="1.10.390.30">
    <property type="entry name" value="Peptidase M60, enhancin-like domain 3"/>
    <property type="match status" value="1"/>
</dbReference>
<keyword evidence="2" id="KW-0472">Membrane</keyword>
<feature type="region of interest" description="Disordered" evidence="1">
    <location>
        <begin position="46"/>
        <end position="79"/>
    </location>
</feature>
<sequence>MENFKFYNRGQVLFGIIFTIVIVSLISGGLYYYLEKKMPKMPEIIEKPVGEKTSTPPPETSEGELTEEEKIIPEKEPSEVHEPEVPCQSECSQTGLKKCSNNGYQTCGNYDEDNCSEWSSIINCPSNNICQDGKCIQRECADGTSYSQCSTTKPKYCNNGSLINKCSACGCPSGQQCQGDESCIVSSFNFNLSVNPASGSTTQGGTISTAVNATLSSGIPQSVTFSASNLPASTSASFNPSSCIPSCSSIMTITTSSTTPTGTYPITITVGSKETIYNLTVTGGITSLLLNPGFENGSGNMPTSWQKDYWSVTRSTWNWISDGSTVKSGMGAAKITSSQPNDAAWLQNVSVDPYSSYLFKGWIKAENVTLADPPNGFSTGANLSVHLSLNRSPGIWGTQNWTEESLFFCSIASSSVKVAARIGYNWSLTTGTVYFDDISLEKLDPPFIGQKTVLCFLPEHRSILTNPSGWLQKLDAAYSALQDLTGQIPYDGNKVVTQEVVSYPGGELIAGNPTLWYTNYVPNTLQQVNNYNYLGFGQVHELSHAFDFYGSHYAGNGPINPEHWANFKLTYVADILSATYPTATFSHPTQGFIPIGDFPYEYFVVRYAQPWIDSGRTDWQNMSNDVYTGLLYLLKEDIGWEPFKQTFRDYASVGSPPATDLEKVELFAHLLSANAGVDVTPYFQGWGFPILPP</sequence>
<dbReference type="EMBL" id="MHLV01000016">
    <property type="protein sequence ID" value="OGZ17722.1"/>
    <property type="molecule type" value="Genomic_DNA"/>
</dbReference>
<evidence type="ECO:0000256" key="1">
    <source>
        <dbReference type="SAM" id="MobiDB-lite"/>
    </source>
</evidence>
<feature type="transmembrane region" description="Helical" evidence="2">
    <location>
        <begin position="12"/>
        <end position="34"/>
    </location>
</feature>
<evidence type="ECO:0008006" key="5">
    <source>
        <dbReference type="Google" id="ProtNLM"/>
    </source>
</evidence>
<evidence type="ECO:0000313" key="4">
    <source>
        <dbReference type="Proteomes" id="UP000176752"/>
    </source>
</evidence>
<dbReference type="InterPro" id="IPR042279">
    <property type="entry name" value="Pep_M60_3"/>
</dbReference>
<accession>A0A1G2DWH1</accession>